<dbReference type="SMART" id="SM00409">
    <property type="entry name" value="IG"/>
    <property type="match status" value="1"/>
</dbReference>
<dbReference type="OMA" id="TPCRCPP"/>
<evidence type="ECO:0000256" key="4">
    <source>
        <dbReference type="ARBA" id="ARBA00023157"/>
    </source>
</evidence>
<evidence type="ECO:0000259" key="6">
    <source>
        <dbReference type="PROSITE" id="PS50835"/>
    </source>
</evidence>
<reference evidence="8" key="1">
    <citation type="journal article" date="2004" name="Nature">
        <title>Genome duplication in the teleost fish Tetraodon nigroviridis reveals the early vertebrate proto-karyotype.</title>
        <authorList>
            <person name="Jaillon O."/>
            <person name="Aury J.-M."/>
            <person name="Brunet F."/>
            <person name="Petit J.-L."/>
            <person name="Stange-Thomann N."/>
            <person name="Mauceli E."/>
            <person name="Bouneau L."/>
            <person name="Fischer C."/>
            <person name="Ozouf-Costaz C."/>
            <person name="Bernot A."/>
            <person name="Nicaud S."/>
            <person name="Jaffe D."/>
            <person name="Fisher S."/>
            <person name="Lutfalla G."/>
            <person name="Dossat C."/>
            <person name="Segurens B."/>
            <person name="Dasilva C."/>
            <person name="Salanoubat M."/>
            <person name="Levy M."/>
            <person name="Boudet N."/>
            <person name="Castellano S."/>
            <person name="Anthouard V."/>
            <person name="Jubin C."/>
            <person name="Castelli V."/>
            <person name="Katinka M."/>
            <person name="Vacherie B."/>
            <person name="Biemont C."/>
            <person name="Skalli Z."/>
            <person name="Cattolico L."/>
            <person name="Poulain J."/>
            <person name="De Berardinis V."/>
            <person name="Cruaud C."/>
            <person name="Duprat S."/>
            <person name="Brottier P."/>
            <person name="Coutanceau J.-P."/>
            <person name="Gouzy J."/>
            <person name="Parra G."/>
            <person name="Lardier G."/>
            <person name="Chapple C."/>
            <person name="McKernan K.J."/>
            <person name="McEwan P."/>
            <person name="Bosak S."/>
            <person name="Kellis M."/>
            <person name="Volff J.-N."/>
            <person name="Guigo R."/>
            <person name="Zody M.C."/>
            <person name="Mesirov J."/>
            <person name="Lindblad-Toh K."/>
            <person name="Birren B."/>
            <person name="Nusbaum C."/>
            <person name="Kahn D."/>
            <person name="Robinson-Rechavi M."/>
            <person name="Laudet V."/>
            <person name="Schachter V."/>
            <person name="Quetier F."/>
            <person name="Saurin W."/>
            <person name="Scarpelli C."/>
            <person name="Wincker P."/>
            <person name="Lander E.S."/>
            <person name="Weissenbach J."/>
            <person name="Roest Crollius H."/>
        </authorList>
    </citation>
    <scope>NUCLEOTIDE SEQUENCE [LARGE SCALE GENOMIC DNA]</scope>
</reference>
<dbReference type="Proteomes" id="UP000007303">
    <property type="component" value="Unassembled WGS sequence"/>
</dbReference>
<protein>
    <submittedName>
        <fullName evidence="7">Adhesion molecule with Ig like domain 3</fullName>
    </submittedName>
</protein>
<dbReference type="SUPFAM" id="SSF52058">
    <property type="entry name" value="L domain-like"/>
    <property type="match status" value="1"/>
</dbReference>
<evidence type="ECO:0000256" key="2">
    <source>
        <dbReference type="ARBA" id="ARBA00022729"/>
    </source>
</evidence>
<dbReference type="GeneTree" id="ENSGT00950000183146"/>
<dbReference type="Gene3D" id="2.60.40.10">
    <property type="entry name" value="Immunoglobulins"/>
    <property type="match status" value="1"/>
</dbReference>
<dbReference type="Pfam" id="PF13927">
    <property type="entry name" value="Ig_3"/>
    <property type="match status" value="1"/>
</dbReference>
<dbReference type="Gene3D" id="3.80.10.10">
    <property type="entry name" value="Ribonuclease Inhibitor"/>
    <property type="match status" value="1"/>
</dbReference>
<proteinExistence type="predicted"/>
<dbReference type="Ensembl" id="ENSTNIT00000006588.1">
    <property type="protein sequence ID" value="ENSTNIP00000006439.1"/>
    <property type="gene ID" value="ENSTNIG00000003837.1"/>
</dbReference>
<dbReference type="SMART" id="SM00369">
    <property type="entry name" value="LRR_TYP"/>
    <property type="match status" value="4"/>
</dbReference>
<dbReference type="AlphaFoldDB" id="H3CDW5"/>
<dbReference type="InterPro" id="IPR007110">
    <property type="entry name" value="Ig-like_dom"/>
</dbReference>
<keyword evidence="1" id="KW-0433">Leucine-rich repeat</keyword>
<keyword evidence="8" id="KW-1185">Reference proteome</keyword>
<dbReference type="PANTHER" id="PTHR24366">
    <property type="entry name" value="IG(IMMUNOGLOBULIN) AND LRR(LEUCINE RICH REPEAT) DOMAINS"/>
    <property type="match status" value="1"/>
</dbReference>
<evidence type="ECO:0000256" key="5">
    <source>
        <dbReference type="SAM" id="Phobius"/>
    </source>
</evidence>
<dbReference type="STRING" id="99883.ENSTNIP00000006439"/>
<feature type="domain" description="Ig-like" evidence="6">
    <location>
        <begin position="177"/>
        <end position="269"/>
    </location>
</feature>
<dbReference type="Pfam" id="PF13855">
    <property type="entry name" value="LRR_8"/>
    <property type="match status" value="1"/>
</dbReference>
<evidence type="ECO:0000256" key="3">
    <source>
        <dbReference type="ARBA" id="ARBA00022737"/>
    </source>
</evidence>
<reference evidence="7" key="3">
    <citation type="submission" date="2025-09" db="UniProtKB">
        <authorList>
            <consortium name="Ensembl"/>
        </authorList>
    </citation>
    <scope>IDENTIFICATION</scope>
</reference>
<dbReference type="InterPro" id="IPR036179">
    <property type="entry name" value="Ig-like_dom_sf"/>
</dbReference>
<dbReference type="PROSITE" id="PS50835">
    <property type="entry name" value="IG_LIKE"/>
    <property type="match status" value="1"/>
</dbReference>
<organism evidence="7 8">
    <name type="scientific">Tetraodon nigroviridis</name>
    <name type="common">Spotted green pufferfish</name>
    <name type="synonym">Chelonodon nigroviridis</name>
    <dbReference type="NCBI Taxonomy" id="99883"/>
    <lineage>
        <taxon>Eukaryota</taxon>
        <taxon>Metazoa</taxon>
        <taxon>Chordata</taxon>
        <taxon>Craniata</taxon>
        <taxon>Vertebrata</taxon>
        <taxon>Euteleostomi</taxon>
        <taxon>Actinopterygii</taxon>
        <taxon>Neopterygii</taxon>
        <taxon>Teleostei</taxon>
        <taxon>Neoteleostei</taxon>
        <taxon>Acanthomorphata</taxon>
        <taxon>Eupercaria</taxon>
        <taxon>Tetraodontiformes</taxon>
        <taxon>Tetradontoidea</taxon>
        <taxon>Tetraodontidae</taxon>
        <taxon>Tetraodon</taxon>
    </lineage>
</organism>
<dbReference type="InParanoid" id="H3CDW5"/>
<feature type="transmembrane region" description="Helical" evidence="5">
    <location>
        <begin position="284"/>
        <end position="304"/>
    </location>
</feature>
<dbReference type="SUPFAM" id="SSF48726">
    <property type="entry name" value="Immunoglobulin"/>
    <property type="match status" value="1"/>
</dbReference>
<accession>H3CDW5</accession>
<keyword evidence="5" id="KW-0812">Transmembrane</keyword>
<dbReference type="HOGENOM" id="CLU_030478_0_0_1"/>
<dbReference type="InterPro" id="IPR032675">
    <property type="entry name" value="LRR_dom_sf"/>
</dbReference>
<dbReference type="PANTHER" id="PTHR24366:SF159">
    <property type="entry name" value="CD180 MOLECULE"/>
    <property type="match status" value="1"/>
</dbReference>
<keyword evidence="5" id="KW-0472">Membrane</keyword>
<dbReference type="InterPro" id="IPR003599">
    <property type="entry name" value="Ig_sub"/>
</dbReference>
<dbReference type="InterPro" id="IPR013783">
    <property type="entry name" value="Ig-like_fold"/>
</dbReference>
<dbReference type="SMART" id="SM00408">
    <property type="entry name" value="IGc2"/>
    <property type="match status" value="1"/>
</dbReference>
<keyword evidence="3" id="KW-0677">Repeat</keyword>
<evidence type="ECO:0000313" key="7">
    <source>
        <dbReference type="Ensembl" id="ENSTNIP00000006439.1"/>
    </source>
</evidence>
<dbReference type="FunCoup" id="H3CDW5">
    <property type="interactions" value="1197"/>
</dbReference>
<evidence type="ECO:0000313" key="8">
    <source>
        <dbReference type="Proteomes" id="UP000007303"/>
    </source>
</evidence>
<keyword evidence="2" id="KW-0732">Signal</keyword>
<sequence>GAFRNASGPRLRHLDLSSNRLQVLQRHHLSDLPGLEELLLFHNRLVQVEGGALAACARLRKLYLSHNRIGAFPFSSLRRQPALSLLDLSSNRLSSLPLGDVSALPPPTQRGLYLHNNPLRCDCALLRLFATWQRWGFASVSDFLQQHVCLLYGVHEAAVRFLQHRRYLHRCDGGGLSALTQQDGGMSVAEGQALLLPCGATLGGPNLSVVWVSPRQEDLVAPGNGGALTVHANGSLEIVAARAEDAGVYWCMALDPLQRRNQTREVNVTVLLPAHGRQPPFSTALTTLLGCVVSLLLVLAYLYLTPCRCPAPPPSQDAVARGDRTSIRKVSSSKHVVFLEPIREQRNGRL</sequence>
<evidence type="ECO:0000256" key="1">
    <source>
        <dbReference type="ARBA" id="ARBA00022614"/>
    </source>
</evidence>
<keyword evidence="5" id="KW-1133">Transmembrane helix</keyword>
<keyword evidence="4" id="KW-1015">Disulfide bond</keyword>
<dbReference type="InterPro" id="IPR003598">
    <property type="entry name" value="Ig_sub2"/>
</dbReference>
<name>H3CDW5_TETNG</name>
<reference evidence="7" key="2">
    <citation type="submission" date="2025-08" db="UniProtKB">
        <authorList>
            <consortium name="Ensembl"/>
        </authorList>
    </citation>
    <scope>IDENTIFICATION</scope>
</reference>
<dbReference type="InterPro" id="IPR003591">
    <property type="entry name" value="Leu-rich_rpt_typical-subtyp"/>
</dbReference>
<dbReference type="InterPro" id="IPR001611">
    <property type="entry name" value="Leu-rich_rpt"/>
</dbReference>